<dbReference type="InterPro" id="IPR024654">
    <property type="entry name" value="Calcineurin-like_PHP_lpxH"/>
</dbReference>
<evidence type="ECO:0000256" key="2">
    <source>
        <dbReference type="RuleBase" id="RU362039"/>
    </source>
</evidence>
<comment type="similarity">
    <text evidence="1 2">Belongs to the metallophosphoesterase superfamily. YfcE family.</text>
</comment>
<evidence type="ECO:0000313" key="5">
    <source>
        <dbReference type="Proteomes" id="UP000191055"/>
    </source>
</evidence>
<dbReference type="OrthoDB" id="9785951at2"/>
<evidence type="ECO:0000313" key="4">
    <source>
        <dbReference type="EMBL" id="SKC05940.1"/>
    </source>
</evidence>
<dbReference type="Gene3D" id="3.60.21.10">
    <property type="match status" value="1"/>
</dbReference>
<accession>A0A1T5GBZ3</accession>
<dbReference type="EMBL" id="FUYV01000009">
    <property type="protein sequence ID" value="SKC05940.1"/>
    <property type="molecule type" value="Genomic_DNA"/>
</dbReference>
<keyword evidence="2" id="KW-0479">Metal-binding</keyword>
<dbReference type="STRING" id="889453.SAMN03080601_01809"/>
<keyword evidence="5" id="KW-1185">Reference proteome</keyword>
<comment type="cofactor">
    <cofactor evidence="2">
        <name>a divalent metal cation</name>
        <dbReference type="ChEBI" id="CHEBI:60240"/>
    </cofactor>
</comment>
<dbReference type="Proteomes" id="UP000191055">
    <property type="component" value="Unassembled WGS sequence"/>
</dbReference>
<dbReference type="SUPFAM" id="SSF56300">
    <property type="entry name" value="Metallo-dependent phosphatases"/>
    <property type="match status" value="1"/>
</dbReference>
<protein>
    <recommendedName>
        <fullName evidence="2">Phosphoesterase</fullName>
        <ecNumber evidence="2">3.1.4.-</ecNumber>
    </recommendedName>
</protein>
<proteinExistence type="inferred from homology"/>
<dbReference type="EC" id="3.1.4.-" evidence="2"/>
<dbReference type="KEGG" id="asx:CDL62_01540"/>
<dbReference type="Pfam" id="PF12850">
    <property type="entry name" value="Metallophos_2"/>
    <property type="match status" value="1"/>
</dbReference>
<organism evidence="4 5">
    <name type="scientific">Alkalitalea saponilacus</name>
    <dbReference type="NCBI Taxonomy" id="889453"/>
    <lineage>
        <taxon>Bacteria</taxon>
        <taxon>Pseudomonadati</taxon>
        <taxon>Bacteroidota</taxon>
        <taxon>Bacteroidia</taxon>
        <taxon>Marinilabiliales</taxon>
        <taxon>Marinilabiliaceae</taxon>
        <taxon>Alkalitalea</taxon>
    </lineage>
</organism>
<name>A0A1T5GBZ3_9BACT</name>
<dbReference type="AlphaFoldDB" id="A0A1T5GBZ3"/>
<dbReference type="InterPro" id="IPR000979">
    <property type="entry name" value="Phosphodiesterase_MJ0936/Vps29"/>
</dbReference>
<reference evidence="5" key="1">
    <citation type="submission" date="2017-02" db="EMBL/GenBank/DDBJ databases">
        <authorList>
            <person name="Varghese N."/>
            <person name="Submissions S."/>
        </authorList>
    </citation>
    <scope>NUCLEOTIDE SEQUENCE [LARGE SCALE GENOMIC DNA]</scope>
    <source>
        <strain evidence="5">DSM 24412</strain>
    </source>
</reference>
<dbReference type="GO" id="GO:0016787">
    <property type="term" value="F:hydrolase activity"/>
    <property type="evidence" value="ECO:0007669"/>
    <property type="project" value="UniProtKB-UniRule"/>
</dbReference>
<gene>
    <name evidence="4" type="ORF">SAMN03080601_01809</name>
</gene>
<evidence type="ECO:0000259" key="3">
    <source>
        <dbReference type="Pfam" id="PF12850"/>
    </source>
</evidence>
<sequence>MQKIGLISDTHSWLDPRLFELFKDVDEVWHAGDIGCEEVLDQLESFKPVRAVYGNIDGAELRRKVPELQRFTIEGIDVLMTHIGGYPGKYAPKVKQVIYSNPPKLFICGHSHILKVMNDSSLNLLHVNPGAAGKYGFHLVRTAIRFVLDEGNISDMEVIELSPVRV</sequence>
<dbReference type="RefSeq" id="WP_079557556.1">
    <property type="nucleotide sequence ID" value="NZ_CP021904.1"/>
</dbReference>
<dbReference type="InterPro" id="IPR029052">
    <property type="entry name" value="Metallo-depent_PP-like"/>
</dbReference>
<dbReference type="NCBIfam" id="TIGR00040">
    <property type="entry name" value="yfcE"/>
    <property type="match status" value="1"/>
</dbReference>
<dbReference type="GO" id="GO:0046872">
    <property type="term" value="F:metal ion binding"/>
    <property type="evidence" value="ECO:0007669"/>
    <property type="project" value="UniProtKB-KW"/>
</dbReference>
<evidence type="ECO:0000256" key="1">
    <source>
        <dbReference type="ARBA" id="ARBA00008950"/>
    </source>
</evidence>
<feature type="domain" description="Calcineurin-like phosphoesterase" evidence="3">
    <location>
        <begin position="3"/>
        <end position="146"/>
    </location>
</feature>